<evidence type="ECO:0000256" key="6">
    <source>
        <dbReference type="ARBA" id="ARBA00022801"/>
    </source>
</evidence>
<dbReference type="PANTHER" id="PTHR43226:SF4">
    <property type="entry name" value="XAA-PRO AMINOPEPTIDASE 3"/>
    <property type="match status" value="1"/>
</dbReference>
<comment type="catalytic activity">
    <reaction evidence="1">
        <text>Release of any N-terminal amino acid, including proline, that is linked to proline, even from a dipeptide or tripeptide.</text>
        <dbReference type="EC" id="3.4.11.9"/>
    </reaction>
</comment>
<dbReference type="Pfam" id="PF00557">
    <property type="entry name" value="Peptidase_M24"/>
    <property type="match status" value="1"/>
</dbReference>
<evidence type="ECO:0000256" key="2">
    <source>
        <dbReference type="ARBA" id="ARBA00001936"/>
    </source>
</evidence>
<dbReference type="SUPFAM" id="SSF55920">
    <property type="entry name" value="Creatinase/aminopeptidase"/>
    <property type="match status" value="1"/>
</dbReference>
<dbReference type="EC" id="3.4.11.9" evidence="4"/>
<keyword evidence="7" id="KW-0464">Manganese</keyword>
<gene>
    <name evidence="10" type="ORF">A2845_00910</name>
</gene>
<dbReference type="GO" id="GO:0005829">
    <property type="term" value="C:cytosol"/>
    <property type="evidence" value="ECO:0007669"/>
    <property type="project" value="TreeGrafter"/>
</dbReference>
<dbReference type="InterPro" id="IPR052433">
    <property type="entry name" value="X-Pro_dipept-like"/>
</dbReference>
<comment type="caution">
    <text evidence="10">The sequence shown here is derived from an EMBL/GenBank/DDBJ whole genome shotgun (WGS) entry which is preliminary data.</text>
</comment>
<evidence type="ECO:0000256" key="5">
    <source>
        <dbReference type="ARBA" id="ARBA00022723"/>
    </source>
</evidence>
<dbReference type="EMBL" id="MHLI01000004">
    <property type="protein sequence ID" value="OGZ06343.1"/>
    <property type="molecule type" value="Genomic_DNA"/>
</dbReference>
<dbReference type="PANTHER" id="PTHR43226">
    <property type="entry name" value="XAA-PRO AMINOPEPTIDASE 3"/>
    <property type="match status" value="1"/>
</dbReference>
<organism evidence="10 11">
    <name type="scientific">Candidatus Lloydbacteria bacterium RIFCSPHIGHO2_01_FULL_49_22</name>
    <dbReference type="NCBI Taxonomy" id="1798658"/>
    <lineage>
        <taxon>Bacteria</taxon>
        <taxon>Candidatus Lloydiibacteriota</taxon>
    </lineage>
</organism>
<dbReference type="Gene3D" id="3.40.350.10">
    <property type="entry name" value="Creatinase/prolidase N-terminal domain"/>
    <property type="match status" value="1"/>
</dbReference>
<evidence type="ECO:0000256" key="3">
    <source>
        <dbReference type="ARBA" id="ARBA00008766"/>
    </source>
</evidence>
<evidence type="ECO:0000256" key="1">
    <source>
        <dbReference type="ARBA" id="ARBA00001424"/>
    </source>
</evidence>
<dbReference type="GO" id="GO:0006508">
    <property type="term" value="P:proteolysis"/>
    <property type="evidence" value="ECO:0007669"/>
    <property type="project" value="TreeGrafter"/>
</dbReference>
<comment type="cofactor">
    <cofactor evidence="2">
        <name>Mn(2+)</name>
        <dbReference type="ChEBI" id="CHEBI:29035"/>
    </cofactor>
</comment>
<comment type="similarity">
    <text evidence="3 8">Belongs to the peptidase M24B family.</text>
</comment>
<dbReference type="InterPro" id="IPR036005">
    <property type="entry name" value="Creatinase/aminopeptidase-like"/>
</dbReference>
<dbReference type="InterPro" id="IPR000994">
    <property type="entry name" value="Pept_M24"/>
</dbReference>
<dbReference type="CDD" id="cd01087">
    <property type="entry name" value="Prolidase"/>
    <property type="match status" value="1"/>
</dbReference>
<dbReference type="SMART" id="SM01011">
    <property type="entry name" value="AMP_N"/>
    <property type="match status" value="1"/>
</dbReference>
<dbReference type="Gene3D" id="3.90.230.10">
    <property type="entry name" value="Creatinase/methionine aminopeptidase superfamily"/>
    <property type="match status" value="1"/>
</dbReference>
<dbReference type="AlphaFoldDB" id="A0A1G2CY82"/>
<evidence type="ECO:0000256" key="4">
    <source>
        <dbReference type="ARBA" id="ARBA00012574"/>
    </source>
</evidence>
<evidence type="ECO:0000313" key="11">
    <source>
        <dbReference type="Proteomes" id="UP000177122"/>
    </source>
</evidence>
<evidence type="ECO:0000256" key="7">
    <source>
        <dbReference type="ARBA" id="ARBA00023211"/>
    </source>
</evidence>
<dbReference type="InterPro" id="IPR029149">
    <property type="entry name" value="Creatin/AminoP/Spt16_N"/>
</dbReference>
<dbReference type="SUPFAM" id="SSF53092">
    <property type="entry name" value="Creatinase/prolidase N-terminal domain"/>
    <property type="match status" value="1"/>
</dbReference>
<reference evidence="10 11" key="1">
    <citation type="journal article" date="2016" name="Nat. Commun.">
        <title>Thousands of microbial genomes shed light on interconnected biogeochemical processes in an aquifer system.</title>
        <authorList>
            <person name="Anantharaman K."/>
            <person name="Brown C.T."/>
            <person name="Hug L.A."/>
            <person name="Sharon I."/>
            <person name="Castelle C.J."/>
            <person name="Probst A.J."/>
            <person name="Thomas B.C."/>
            <person name="Singh A."/>
            <person name="Wilkins M.J."/>
            <person name="Karaoz U."/>
            <person name="Brodie E.L."/>
            <person name="Williams K.H."/>
            <person name="Hubbard S.S."/>
            <person name="Banfield J.F."/>
        </authorList>
    </citation>
    <scope>NUCLEOTIDE SEQUENCE [LARGE SCALE GENOMIC DNA]</scope>
</reference>
<dbReference type="InterPro" id="IPR007865">
    <property type="entry name" value="Aminopep_P_N"/>
</dbReference>
<sequence length="432" mass="48242">MFRNRYAQRRHALGLRIGEGCIALIPGNTTRLRNRDVEYPFKQDSDFFYLTGWQEHDALLLIKGGEKPCSILFYQKNNKSTELFAGKSIGPKAAVRIFGFDEAYGLTSADLLYKKVRSITDHAQVVACTSAHTGPFASAVQGLERNGRGHDIKYLIGEMRLIKDAHEIDIMRRACTVSGAAHRDILFLVKPGMYEYEVEAELSRAFRRAGGDPLHAYPSIVASGKNACTLHYTRNSAQLKDGELLLIDAGCELEGYASDITRTFPVSGLWNKPQRTLYEIVLRAQTEAIKCAKVGISVGYLDEVARKFIAEGLLRVGLITAKDPDDAVLRDLDRRFFPHGTSHWLGLDVHDVGDYAWNKETARAERFLSEGMILTVEPGLYVREAKGAKEYKDIGIRIEDDILITRSGPVTLSHLAPKDPDEIESMMQCGML</sequence>
<dbReference type="InterPro" id="IPR001131">
    <property type="entry name" value="Peptidase_M24B_aminopep-P_CS"/>
</dbReference>
<keyword evidence="6" id="KW-0378">Hydrolase</keyword>
<evidence type="ECO:0000313" key="10">
    <source>
        <dbReference type="EMBL" id="OGZ06343.1"/>
    </source>
</evidence>
<feature type="domain" description="Aminopeptidase P N-terminal" evidence="9">
    <location>
        <begin position="1"/>
        <end position="137"/>
    </location>
</feature>
<dbReference type="GO" id="GO:0070006">
    <property type="term" value="F:metalloaminopeptidase activity"/>
    <property type="evidence" value="ECO:0007669"/>
    <property type="project" value="InterPro"/>
</dbReference>
<evidence type="ECO:0000259" key="9">
    <source>
        <dbReference type="SMART" id="SM01011"/>
    </source>
</evidence>
<dbReference type="Proteomes" id="UP000177122">
    <property type="component" value="Unassembled WGS sequence"/>
</dbReference>
<accession>A0A1G2CY82</accession>
<dbReference type="PROSITE" id="PS00491">
    <property type="entry name" value="PROLINE_PEPTIDASE"/>
    <property type="match status" value="1"/>
</dbReference>
<dbReference type="GO" id="GO:0030145">
    <property type="term" value="F:manganese ion binding"/>
    <property type="evidence" value="ECO:0007669"/>
    <property type="project" value="InterPro"/>
</dbReference>
<evidence type="ECO:0000256" key="8">
    <source>
        <dbReference type="RuleBase" id="RU000590"/>
    </source>
</evidence>
<protein>
    <recommendedName>
        <fullName evidence="4">Xaa-Pro aminopeptidase</fullName>
        <ecNumber evidence="4">3.4.11.9</ecNumber>
    </recommendedName>
</protein>
<keyword evidence="5 8" id="KW-0479">Metal-binding</keyword>
<proteinExistence type="inferred from homology"/>
<dbReference type="Pfam" id="PF05195">
    <property type="entry name" value="AMP_N"/>
    <property type="match status" value="1"/>
</dbReference>
<name>A0A1G2CY82_9BACT</name>